<feature type="region of interest" description="Disordered" evidence="1">
    <location>
        <begin position="104"/>
        <end position="130"/>
    </location>
</feature>
<dbReference type="EMBL" id="MH727924">
    <property type="protein sequence ID" value="QBX89032.1"/>
    <property type="molecule type" value="mRNA"/>
</dbReference>
<feature type="chain" id="PRO_5020039442" evidence="2">
    <location>
        <begin position="24"/>
        <end position="130"/>
    </location>
</feature>
<evidence type="ECO:0000313" key="3">
    <source>
        <dbReference type="EMBL" id="QBX89032.1"/>
    </source>
</evidence>
<reference evidence="3" key="1">
    <citation type="journal article" date="2018" name="Front. Endocrinol.">
        <title>Insights Into Sexual Maturation and Reproduction in the Norway Lobster (Nephrops norvegicus) via in silico Prediction and Characterization of Neuropeptides and G Protein-coupled Receptors.</title>
        <authorList>
            <person name="Nguyen T.V."/>
            <person name="Rotllant G.E."/>
            <person name="Cummins S.F."/>
            <person name="Elizur A."/>
            <person name="Ventura T."/>
        </authorList>
    </citation>
    <scope>NUCLEOTIDE SEQUENCE</scope>
</reference>
<dbReference type="AlphaFoldDB" id="A0A4D6BPY5"/>
<sequence length="130" mass="14506">MGSSCYLLSAWLVLMGVITLATPHPHPIQESDSGEIPQRLRELLLIRRLISTLNAAESDDVALPYGQQQPMMRKRTCYLNAGLSHGCDYKDLVGATAEKNYWDSLSSPGRKKRSVPEPRLASLQLSHQMQ</sequence>
<evidence type="ECO:0000256" key="1">
    <source>
        <dbReference type="SAM" id="MobiDB-lite"/>
    </source>
</evidence>
<keyword evidence="2" id="KW-0732">Signal</keyword>
<proteinExistence type="evidence at transcript level"/>
<evidence type="ECO:0000256" key="2">
    <source>
        <dbReference type="SAM" id="SignalP"/>
    </source>
</evidence>
<organism evidence="3">
    <name type="scientific">Nephrops norvegicus</name>
    <name type="common">Norway lobster</name>
    <dbReference type="NCBI Taxonomy" id="6829"/>
    <lineage>
        <taxon>Eukaryota</taxon>
        <taxon>Metazoa</taxon>
        <taxon>Ecdysozoa</taxon>
        <taxon>Arthropoda</taxon>
        <taxon>Crustacea</taxon>
        <taxon>Multicrustacea</taxon>
        <taxon>Malacostraca</taxon>
        <taxon>Eumalacostraca</taxon>
        <taxon>Eucarida</taxon>
        <taxon>Decapoda</taxon>
        <taxon>Pleocyemata</taxon>
        <taxon>Astacidea</taxon>
        <taxon>Nephropoidea</taxon>
        <taxon>Nephropidae</taxon>
        <taxon>Nephrops</taxon>
    </lineage>
</organism>
<feature type="signal peptide" evidence="2">
    <location>
        <begin position="1"/>
        <end position="23"/>
    </location>
</feature>
<accession>A0A4D6BPY5</accession>
<name>A0A4D6BPY5_NEPNO</name>
<protein>
    <submittedName>
        <fullName evidence="3">Diuretic hormone 31</fullName>
    </submittedName>
</protein>